<evidence type="ECO:0000313" key="1">
    <source>
        <dbReference type="EMBL" id="CRH07991.1"/>
    </source>
</evidence>
<dbReference type="Pfam" id="PF05573">
    <property type="entry name" value="NosL"/>
    <property type="match status" value="1"/>
</dbReference>
<gene>
    <name evidence="1" type="ORF">MAGMO_3863</name>
</gene>
<dbReference type="PANTHER" id="PTHR41247:SF1">
    <property type="entry name" value="HTH-TYPE TRANSCRIPTIONAL REPRESSOR YCNK"/>
    <property type="match status" value="1"/>
</dbReference>
<proteinExistence type="predicted"/>
<evidence type="ECO:0008006" key="2">
    <source>
        <dbReference type="Google" id="ProtNLM"/>
    </source>
</evidence>
<dbReference type="SUPFAM" id="SSF160387">
    <property type="entry name" value="NosL/MerB-like"/>
    <property type="match status" value="1"/>
</dbReference>
<dbReference type="AlphaFoldDB" id="A0A1S7LQB9"/>
<reference evidence="1" key="1">
    <citation type="submission" date="2015-04" db="EMBL/GenBank/DDBJ databases">
        <authorList>
            <person name="Syromyatnikov M.Y."/>
            <person name="Popov V.N."/>
        </authorList>
    </citation>
    <scope>NUCLEOTIDE SEQUENCE</scope>
    <source>
        <strain evidence="1">MO-1</strain>
    </source>
</reference>
<protein>
    <recommendedName>
        <fullName evidence="2">Twin-arginine translocation pathway signal</fullName>
    </recommendedName>
</protein>
<dbReference type="Gene3D" id="3.30.70.2050">
    <property type="match status" value="1"/>
</dbReference>
<dbReference type="InterPro" id="IPR008719">
    <property type="entry name" value="N2O_reductase_NosL"/>
</dbReference>
<accession>A0A1S7LQB9</accession>
<sequence length="216" mass="23980">MNRRTLFKLAAAFGTGLVVTREAVAGGMIKPWEWVQKRDMVKNTDGTPLQFEPKGKPEEHPEVDDIAKYPRCPYCGMSRKMWNHSRHLIHYSDGLADGTCSIHCAAVSLSLNLDRLPKAIYAADYGAKGKVKPLVKVDDASYLIGSKLRGTMTANSKMLFGDKAAAEKAHAAHGGKLASFDDAVTQAYLDMAKDTVMIRKRREMKRKKGGMMHKMH</sequence>
<dbReference type="EMBL" id="LO017727">
    <property type="protein sequence ID" value="CRH07991.1"/>
    <property type="molecule type" value="Genomic_DNA"/>
</dbReference>
<dbReference type="PANTHER" id="PTHR41247">
    <property type="entry name" value="HTH-TYPE TRANSCRIPTIONAL REPRESSOR YCNK"/>
    <property type="match status" value="1"/>
</dbReference>
<name>A0A1S7LQB9_MAGMO</name>
<organism evidence="1">
    <name type="scientific">Magnetococcus massalia (strain MO-1)</name>
    <dbReference type="NCBI Taxonomy" id="451514"/>
    <lineage>
        <taxon>Bacteria</taxon>
        <taxon>Pseudomonadati</taxon>
        <taxon>Pseudomonadota</taxon>
        <taxon>Magnetococcia</taxon>
        <taxon>Magnetococcales</taxon>
        <taxon>Magnetococcaceae</taxon>
        <taxon>Magnetococcus</taxon>
    </lineage>
</organism>